<feature type="transmembrane region" description="Helical" evidence="7">
    <location>
        <begin position="39"/>
        <end position="64"/>
    </location>
</feature>
<keyword evidence="9" id="KW-1185">Reference proteome</keyword>
<feature type="transmembrane region" description="Helical" evidence="7">
    <location>
        <begin position="152"/>
        <end position="175"/>
    </location>
</feature>
<keyword evidence="6 7" id="KW-0472">Membrane</keyword>
<organism evidence="8 9">
    <name type="scientific">Bradyrhizobium algeriense</name>
    <dbReference type="NCBI Taxonomy" id="634784"/>
    <lineage>
        <taxon>Bacteria</taxon>
        <taxon>Pseudomonadati</taxon>
        <taxon>Pseudomonadota</taxon>
        <taxon>Alphaproteobacteria</taxon>
        <taxon>Hyphomicrobiales</taxon>
        <taxon>Nitrobacteraceae</taxon>
        <taxon>Bradyrhizobium</taxon>
    </lineage>
</organism>
<accession>A0ABU8BHN3</accession>
<proteinExistence type="inferred from homology"/>
<dbReference type="InterPro" id="IPR001123">
    <property type="entry name" value="LeuE-type"/>
</dbReference>
<dbReference type="PANTHER" id="PTHR30086:SF14">
    <property type="entry name" value="HOMOSERINE_HOMOSERINE LACTONE EFFLUX PROTEIN"/>
    <property type="match status" value="1"/>
</dbReference>
<feature type="transmembrane region" description="Helical" evidence="7">
    <location>
        <begin position="6"/>
        <end position="27"/>
    </location>
</feature>
<evidence type="ECO:0000256" key="6">
    <source>
        <dbReference type="ARBA" id="ARBA00023136"/>
    </source>
</evidence>
<evidence type="ECO:0000256" key="4">
    <source>
        <dbReference type="ARBA" id="ARBA00022692"/>
    </source>
</evidence>
<name>A0ABU8BHN3_9BRAD</name>
<evidence type="ECO:0000313" key="9">
    <source>
        <dbReference type="Proteomes" id="UP001364224"/>
    </source>
</evidence>
<evidence type="ECO:0000256" key="1">
    <source>
        <dbReference type="ARBA" id="ARBA00004651"/>
    </source>
</evidence>
<keyword evidence="4 7" id="KW-0812">Transmembrane</keyword>
<evidence type="ECO:0000256" key="2">
    <source>
        <dbReference type="ARBA" id="ARBA00007928"/>
    </source>
</evidence>
<evidence type="ECO:0000256" key="3">
    <source>
        <dbReference type="ARBA" id="ARBA00022475"/>
    </source>
</evidence>
<keyword evidence="3" id="KW-1003">Cell membrane</keyword>
<feature type="transmembrane region" description="Helical" evidence="7">
    <location>
        <begin position="70"/>
        <end position="92"/>
    </location>
</feature>
<evidence type="ECO:0000313" key="8">
    <source>
        <dbReference type="EMBL" id="MEH2558061.1"/>
    </source>
</evidence>
<feature type="transmembrane region" description="Helical" evidence="7">
    <location>
        <begin position="119"/>
        <end position="140"/>
    </location>
</feature>
<reference evidence="8 9" key="1">
    <citation type="submission" date="2024-02" db="EMBL/GenBank/DDBJ databases">
        <title>Adaptive strategies in a cosmopolitan and abundant soil bacterium.</title>
        <authorList>
            <person name="Carini P."/>
        </authorList>
    </citation>
    <scope>NUCLEOTIDE SEQUENCE [LARGE SCALE GENOMIC DNA]</scope>
    <source>
        <strain evidence="8 9">AZCC 1608</strain>
    </source>
</reference>
<feature type="transmembrane region" description="Helical" evidence="7">
    <location>
        <begin position="187"/>
        <end position="205"/>
    </location>
</feature>
<dbReference type="PIRSF" id="PIRSF006324">
    <property type="entry name" value="LeuE"/>
    <property type="match status" value="1"/>
</dbReference>
<protein>
    <submittedName>
        <fullName evidence="8">Threonine/homoserine/homoserine lactone efflux protein</fullName>
    </submittedName>
</protein>
<dbReference type="PANTHER" id="PTHR30086">
    <property type="entry name" value="ARGININE EXPORTER PROTEIN ARGO"/>
    <property type="match status" value="1"/>
</dbReference>
<gene>
    <name evidence="8" type="ORF">V1286_005590</name>
</gene>
<dbReference type="Pfam" id="PF01810">
    <property type="entry name" value="LysE"/>
    <property type="match status" value="1"/>
</dbReference>
<evidence type="ECO:0000256" key="7">
    <source>
        <dbReference type="SAM" id="Phobius"/>
    </source>
</evidence>
<comment type="caution">
    <text evidence="8">The sequence shown here is derived from an EMBL/GenBank/DDBJ whole genome shotgun (WGS) entry which is preliminary data.</text>
</comment>
<dbReference type="RefSeq" id="WP_334484873.1">
    <property type="nucleotide sequence ID" value="NZ_JAZHRV010000001.1"/>
</dbReference>
<dbReference type="EMBL" id="JAZHRV010000001">
    <property type="protein sequence ID" value="MEH2558061.1"/>
    <property type="molecule type" value="Genomic_DNA"/>
</dbReference>
<sequence length="210" mass="22250">MSLTTYSLYLAAVAVLVLSPGPTMLMCMTTALNEGKSSALAAAIGSIGAVLGVMTLSALGLGALLAASELAFTVVKVIGAIYLIWLGIRTFCNNAEAIDIKRAATDTGRCLRAHYVRGLLVGSSNPKAILFFTAFFPQFLNPIEPFAPQYSVLALTFIACEFSVLAMCAFGVSAVAPFLRSKCHMRWINKVTGGLFATMGGLLLFSRRHA</sequence>
<evidence type="ECO:0000256" key="5">
    <source>
        <dbReference type="ARBA" id="ARBA00022989"/>
    </source>
</evidence>
<keyword evidence="5 7" id="KW-1133">Transmembrane helix</keyword>
<comment type="similarity">
    <text evidence="2">Belongs to the Rht family.</text>
</comment>
<comment type="subcellular location">
    <subcellularLocation>
        <location evidence="1">Cell membrane</location>
        <topology evidence="1">Multi-pass membrane protein</topology>
    </subcellularLocation>
</comment>
<dbReference type="Proteomes" id="UP001364224">
    <property type="component" value="Unassembled WGS sequence"/>
</dbReference>